<evidence type="ECO:0000313" key="4">
    <source>
        <dbReference type="Proteomes" id="UP000694388"/>
    </source>
</evidence>
<dbReference type="Pfam" id="PF02210">
    <property type="entry name" value="Laminin_G_2"/>
    <property type="match status" value="1"/>
</dbReference>
<keyword evidence="4" id="KW-1185">Reference proteome</keyword>
<name>A0A8C4QNH7_EPTBU</name>
<dbReference type="AlphaFoldDB" id="A0A8C4QNH7"/>
<dbReference type="SMART" id="SM00210">
    <property type="entry name" value="TSPN"/>
    <property type="match status" value="1"/>
</dbReference>
<dbReference type="InterPro" id="IPR048287">
    <property type="entry name" value="TSPN-like_N"/>
</dbReference>
<evidence type="ECO:0000259" key="2">
    <source>
        <dbReference type="SMART" id="SM00210"/>
    </source>
</evidence>
<dbReference type="Proteomes" id="UP000694388">
    <property type="component" value="Unplaced"/>
</dbReference>
<reference evidence="3" key="2">
    <citation type="submission" date="2025-09" db="UniProtKB">
        <authorList>
            <consortium name="Ensembl"/>
        </authorList>
    </citation>
    <scope>IDENTIFICATION</scope>
</reference>
<sequence length="226" mass="25699">MPDKWKCKRFLADAGLAFLTLSLFLRQISRIDAVETVDILEQLDLYGVAEGIIRTSGICRVRKDSEQGDISYRLSNVQLSAPTRQLYPGGTFPRDFSVMTTVRAKRRLQAFLLSMYNQQGVQQLGVELARSPVFLYEDHTGRPLPEEYPIFKRVNLANGKWHRIALSVKGQHVTLILDCKETMILPLPRSDEPWIDPNGITVFGTRMTDNATFEVRVVHLSSFSLK</sequence>
<protein>
    <recommendedName>
        <fullName evidence="2">Thrombospondin-like N-terminal domain-containing protein</fullName>
    </recommendedName>
</protein>
<dbReference type="OMA" id="FEVNIWL"/>
<feature type="domain" description="Thrombospondin-like N-terminal" evidence="2">
    <location>
        <begin position="36"/>
        <end position="224"/>
    </location>
</feature>
<dbReference type="InterPro" id="IPR013320">
    <property type="entry name" value="ConA-like_dom_sf"/>
</dbReference>
<reference evidence="3" key="1">
    <citation type="submission" date="2025-08" db="UniProtKB">
        <authorList>
            <consortium name="Ensembl"/>
        </authorList>
    </citation>
    <scope>IDENTIFICATION</scope>
</reference>
<dbReference type="SUPFAM" id="SSF49899">
    <property type="entry name" value="Concanavalin A-like lectins/glucanases"/>
    <property type="match status" value="1"/>
</dbReference>
<evidence type="ECO:0000256" key="1">
    <source>
        <dbReference type="ARBA" id="ARBA00022737"/>
    </source>
</evidence>
<dbReference type="InterPro" id="IPR001791">
    <property type="entry name" value="Laminin_G"/>
</dbReference>
<accession>A0A8C4QNH7</accession>
<proteinExistence type="predicted"/>
<dbReference type="Gene3D" id="2.60.120.200">
    <property type="match status" value="1"/>
</dbReference>
<dbReference type="Ensembl" id="ENSEBUT00000018108.1">
    <property type="protein sequence ID" value="ENSEBUP00000017532.1"/>
    <property type="gene ID" value="ENSEBUG00000010958.1"/>
</dbReference>
<dbReference type="GeneTree" id="ENSGT01000000214708"/>
<organism evidence="3 4">
    <name type="scientific">Eptatretus burgeri</name>
    <name type="common">Inshore hagfish</name>
    <dbReference type="NCBI Taxonomy" id="7764"/>
    <lineage>
        <taxon>Eukaryota</taxon>
        <taxon>Metazoa</taxon>
        <taxon>Chordata</taxon>
        <taxon>Craniata</taxon>
        <taxon>Vertebrata</taxon>
        <taxon>Cyclostomata</taxon>
        <taxon>Myxini</taxon>
        <taxon>Myxiniformes</taxon>
        <taxon>Myxinidae</taxon>
        <taxon>Eptatretinae</taxon>
        <taxon>Eptatretus</taxon>
    </lineage>
</organism>
<evidence type="ECO:0000313" key="3">
    <source>
        <dbReference type="Ensembl" id="ENSEBUP00000017532.1"/>
    </source>
</evidence>
<keyword evidence="1" id="KW-0677">Repeat</keyword>